<gene>
    <name evidence="1" type="ORF">GCM10011491_30340</name>
</gene>
<dbReference type="Gene3D" id="1.10.260.40">
    <property type="entry name" value="lambda repressor-like DNA-binding domains"/>
    <property type="match status" value="1"/>
</dbReference>
<proteinExistence type="predicted"/>
<dbReference type="GO" id="GO:0003677">
    <property type="term" value="F:DNA binding"/>
    <property type="evidence" value="ECO:0007669"/>
    <property type="project" value="InterPro"/>
</dbReference>
<dbReference type="RefSeq" id="WP_188825041.1">
    <property type="nucleotide sequence ID" value="NZ_BMHH01000013.1"/>
</dbReference>
<protein>
    <submittedName>
        <fullName evidence="1">Uncharacterized protein</fullName>
    </submittedName>
</protein>
<reference evidence="1" key="2">
    <citation type="submission" date="2020-09" db="EMBL/GenBank/DDBJ databases">
        <authorList>
            <person name="Sun Q."/>
            <person name="Zhou Y."/>
        </authorList>
    </citation>
    <scope>NUCLEOTIDE SEQUENCE</scope>
    <source>
        <strain evidence="1">CGMCC 1.15082</strain>
    </source>
</reference>
<accession>A0A916SJ27</accession>
<evidence type="ECO:0000313" key="1">
    <source>
        <dbReference type="EMBL" id="GGB00038.1"/>
    </source>
</evidence>
<dbReference type="Proteomes" id="UP000646478">
    <property type="component" value="Unassembled WGS sequence"/>
</dbReference>
<organism evidence="1 2">
    <name type="scientific">Brucella endophytica</name>
    <dbReference type="NCBI Taxonomy" id="1963359"/>
    <lineage>
        <taxon>Bacteria</taxon>
        <taxon>Pseudomonadati</taxon>
        <taxon>Pseudomonadota</taxon>
        <taxon>Alphaproteobacteria</taxon>
        <taxon>Hyphomicrobiales</taxon>
        <taxon>Brucellaceae</taxon>
        <taxon>Brucella/Ochrobactrum group</taxon>
        <taxon>Brucella</taxon>
    </lineage>
</organism>
<keyword evidence="2" id="KW-1185">Reference proteome</keyword>
<reference evidence="1" key="1">
    <citation type="journal article" date="2014" name="Int. J. Syst. Evol. Microbiol.">
        <title>Complete genome sequence of Corynebacterium casei LMG S-19264T (=DSM 44701T), isolated from a smear-ripened cheese.</title>
        <authorList>
            <consortium name="US DOE Joint Genome Institute (JGI-PGF)"/>
            <person name="Walter F."/>
            <person name="Albersmeier A."/>
            <person name="Kalinowski J."/>
            <person name="Ruckert C."/>
        </authorList>
    </citation>
    <scope>NUCLEOTIDE SEQUENCE</scope>
    <source>
        <strain evidence="1">CGMCC 1.15082</strain>
    </source>
</reference>
<comment type="caution">
    <text evidence="1">The sequence shown here is derived from an EMBL/GenBank/DDBJ whole genome shotgun (WGS) entry which is preliminary data.</text>
</comment>
<name>A0A916SJ27_9HYPH</name>
<sequence length="67" mass="7590">MTGIPENEVIDRLRALVTYNRKQSDIARECGVSSAFVSEVLKGRKKPSDAILSLIKVERVIIYREVK</sequence>
<evidence type="ECO:0000313" key="2">
    <source>
        <dbReference type="Proteomes" id="UP000646478"/>
    </source>
</evidence>
<dbReference type="EMBL" id="BMHH01000013">
    <property type="protein sequence ID" value="GGB00038.1"/>
    <property type="molecule type" value="Genomic_DNA"/>
</dbReference>
<dbReference type="AlphaFoldDB" id="A0A916SJ27"/>
<dbReference type="InterPro" id="IPR010982">
    <property type="entry name" value="Lambda_DNA-bd_dom_sf"/>
</dbReference>